<organism evidence="2 3">
    <name type="scientific">Caligus rogercresseyi</name>
    <name type="common">Sea louse</name>
    <dbReference type="NCBI Taxonomy" id="217165"/>
    <lineage>
        <taxon>Eukaryota</taxon>
        <taxon>Metazoa</taxon>
        <taxon>Ecdysozoa</taxon>
        <taxon>Arthropoda</taxon>
        <taxon>Crustacea</taxon>
        <taxon>Multicrustacea</taxon>
        <taxon>Hexanauplia</taxon>
        <taxon>Copepoda</taxon>
        <taxon>Siphonostomatoida</taxon>
        <taxon>Caligidae</taxon>
        <taxon>Caligus</taxon>
    </lineage>
</organism>
<dbReference type="OrthoDB" id="74319at2759"/>
<evidence type="ECO:0000313" key="3">
    <source>
        <dbReference type="Proteomes" id="UP000595437"/>
    </source>
</evidence>
<reference evidence="3" key="1">
    <citation type="submission" date="2021-01" db="EMBL/GenBank/DDBJ databases">
        <title>Caligus Genome Assembly.</title>
        <authorList>
            <person name="Gallardo-Escarate C."/>
        </authorList>
    </citation>
    <scope>NUCLEOTIDE SEQUENCE [LARGE SCALE GENOMIC DNA]</scope>
</reference>
<feature type="non-terminal residue" evidence="2">
    <location>
        <position position="71"/>
    </location>
</feature>
<sequence>VAKRPDRLLSRIKSLNVDDKEKGGIKVVAIRQPKVPDGSKGFKSRSTMAAMALLEKMESKGGGAGAVSANG</sequence>
<dbReference type="Pfam" id="PF12901">
    <property type="entry name" value="SUZ-C"/>
    <property type="match status" value="1"/>
</dbReference>
<dbReference type="Proteomes" id="UP000595437">
    <property type="component" value="Chromosome 13"/>
</dbReference>
<proteinExistence type="predicted"/>
<dbReference type="InterPro" id="IPR024642">
    <property type="entry name" value="SUZ-C"/>
</dbReference>
<evidence type="ECO:0000313" key="2">
    <source>
        <dbReference type="EMBL" id="QQP38580.1"/>
    </source>
</evidence>
<name>A0A7T8GW77_CALRO</name>
<evidence type="ECO:0000259" key="1">
    <source>
        <dbReference type="PROSITE" id="PS51938"/>
    </source>
</evidence>
<gene>
    <name evidence="2" type="ORF">FKW44_019190</name>
</gene>
<feature type="domain" description="SUZ-C" evidence="1">
    <location>
        <begin position="3"/>
        <end position="46"/>
    </location>
</feature>
<protein>
    <submittedName>
        <fullName evidence="2">AGAP004937PAlike</fullName>
    </submittedName>
</protein>
<feature type="non-terminal residue" evidence="2">
    <location>
        <position position="1"/>
    </location>
</feature>
<keyword evidence="3" id="KW-1185">Reference proteome</keyword>
<dbReference type="EMBL" id="CP045902">
    <property type="protein sequence ID" value="QQP38580.1"/>
    <property type="molecule type" value="Genomic_DNA"/>
</dbReference>
<accession>A0A7T8GW77</accession>
<dbReference type="AlphaFoldDB" id="A0A7T8GW77"/>
<dbReference type="PROSITE" id="PS51938">
    <property type="entry name" value="SUZ_C"/>
    <property type="match status" value="1"/>
</dbReference>